<dbReference type="InterPro" id="IPR024156">
    <property type="entry name" value="Small_GTPase_ARF"/>
</dbReference>
<organism evidence="8">
    <name type="scientific">Naegleria gruberi</name>
    <name type="common">Amoeba</name>
    <dbReference type="NCBI Taxonomy" id="5762"/>
    <lineage>
        <taxon>Eukaryota</taxon>
        <taxon>Discoba</taxon>
        <taxon>Heterolobosea</taxon>
        <taxon>Tetramitia</taxon>
        <taxon>Eutetramitia</taxon>
        <taxon>Vahlkampfiidae</taxon>
        <taxon>Naegleria</taxon>
    </lineage>
</organism>
<dbReference type="SMART" id="SM00178">
    <property type="entry name" value="SAR"/>
    <property type="match status" value="1"/>
</dbReference>
<keyword evidence="5" id="KW-0460">Magnesium</keyword>
<dbReference type="SMART" id="SM00177">
    <property type="entry name" value="ARF"/>
    <property type="match status" value="1"/>
</dbReference>
<feature type="binding site" evidence="5">
    <location>
        <position position="44"/>
    </location>
    <ligand>
        <name>Mg(2+)</name>
        <dbReference type="ChEBI" id="CHEBI:18420"/>
    </ligand>
</feature>
<evidence type="ECO:0000256" key="5">
    <source>
        <dbReference type="PIRSR" id="PIRSR606689-2"/>
    </source>
</evidence>
<dbReference type="GO" id="GO:0046872">
    <property type="term" value="F:metal ion binding"/>
    <property type="evidence" value="ECO:0007669"/>
    <property type="project" value="UniProtKB-KW"/>
</dbReference>
<keyword evidence="2 4" id="KW-0547">Nucleotide-binding</keyword>
<dbReference type="SUPFAM" id="SSF52540">
    <property type="entry name" value="P-loop containing nucleoside triphosphate hydrolases"/>
    <property type="match status" value="1"/>
</dbReference>
<protein>
    <submittedName>
        <fullName evidence="7">ARF/SAR family small GTPase</fullName>
    </submittedName>
</protein>
<dbReference type="PANTHER" id="PTHR11711">
    <property type="entry name" value="ADP RIBOSYLATION FACTOR-RELATED"/>
    <property type="match status" value="1"/>
</dbReference>
<dbReference type="NCBIfam" id="TIGR00231">
    <property type="entry name" value="small_GTP"/>
    <property type="match status" value="1"/>
</dbReference>
<feature type="binding site" evidence="5">
    <location>
        <position position="27"/>
    </location>
    <ligand>
        <name>Mg(2+)</name>
        <dbReference type="ChEBI" id="CHEBI:18420"/>
    </ligand>
</feature>
<dbReference type="InParanoid" id="D2VSZ4"/>
<dbReference type="GO" id="GO:0030010">
    <property type="term" value="P:establishment of cell polarity"/>
    <property type="evidence" value="ECO:0007669"/>
    <property type="project" value="UniProtKB-ARBA"/>
</dbReference>
<keyword evidence="5" id="KW-0479">Metal-binding</keyword>
<dbReference type="GO" id="GO:0003924">
    <property type="term" value="F:GTPase activity"/>
    <property type="evidence" value="ECO:0007669"/>
    <property type="project" value="InterPro"/>
</dbReference>
<evidence type="ECO:0000256" key="4">
    <source>
        <dbReference type="PIRSR" id="PIRSR606689-1"/>
    </source>
</evidence>
<evidence type="ECO:0000256" key="1">
    <source>
        <dbReference type="ARBA" id="ARBA00010290"/>
    </source>
</evidence>
<dbReference type="STRING" id="5762.D2VSZ4"/>
<dbReference type="OrthoDB" id="2011769at2759"/>
<dbReference type="AlphaFoldDB" id="D2VSZ4"/>
<feature type="binding site" evidence="4">
    <location>
        <position position="66"/>
    </location>
    <ligand>
        <name>GTP</name>
        <dbReference type="ChEBI" id="CHEBI:37565"/>
    </ligand>
</feature>
<dbReference type="GeneID" id="8850974"/>
<sequence>MGNFIKPLFALSPPRILLLGLDGAGKTSILYKLQINQTIQTIPTIGFNVEELDYNGTKLCMWDLGGQKQVRTLWKHYFSKSQALVFVVDSADSDRMEECKEELFSVINDPLLAKAKILIFANKQDLDEANKSREKLESFLGLKEIKQVWNLQLCSAVSGDGLKEGLDWLSKNL</sequence>
<accession>D2VSZ4</accession>
<dbReference type="EMBL" id="GG738895">
    <property type="protein sequence ID" value="EFC40063.1"/>
    <property type="molecule type" value="Genomic_DNA"/>
</dbReference>
<dbReference type="Proteomes" id="UP000006671">
    <property type="component" value="Unassembled WGS sequence"/>
</dbReference>
<dbReference type="PROSITE" id="PS51417">
    <property type="entry name" value="ARF"/>
    <property type="match status" value="1"/>
</dbReference>
<dbReference type="FunFam" id="3.40.50.300:FF:000412">
    <property type="entry name" value="ADP-ribosylation factor 1"/>
    <property type="match status" value="1"/>
</dbReference>
<evidence type="ECO:0000313" key="8">
    <source>
        <dbReference type="Proteomes" id="UP000006671"/>
    </source>
</evidence>
<dbReference type="SMART" id="SM00175">
    <property type="entry name" value="RAB"/>
    <property type="match status" value="1"/>
</dbReference>
<keyword evidence="3 4" id="KW-0342">GTP-binding</keyword>
<dbReference type="KEGG" id="ngr:NAEGRDRAFT_72115"/>
<evidence type="ECO:0000256" key="6">
    <source>
        <dbReference type="RuleBase" id="RU003925"/>
    </source>
</evidence>
<dbReference type="RefSeq" id="XP_002672807.1">
    <property type="nucleotide sequence ID" value="XM_002672761.1"/>
</dbReference>
<dbReference type="eggNOG" id="KOG0071">
    <property type="taxonomic scope" value="Eukaryota"/>
</dbReference>
<keyword evidence="8" id="KW-1185">Reference proteome</keyword>
<dbReference type="InterPro" id="IPR027417">
    <property type="entry name" value="P-loop_NTPase"/>
</dbReference>
<dbReference type="Pfam" id="PF00025">
    <property type="entry name" value="Arf"/>
    <property type="match status" value="1"/>
</dbReference>
<dbReference type="Gene3D" id="3.40.50.300">
    <property type="entry name" value="P-loop containing nucleotide triphosphate hydrolases"/>
    <property type="match status" value="1"/>
</dbReference>
<dbReference type="GO" id="GO:0005525">
    <property type="term" value="F:GTP binding"/>
    <property type="evidence" value="ECO:0007669"/>
    <property type="project" value="UniProtKB-KW"/>
</dbReference>
<reference evidence="7 8" key="1">
    <citation type="journal article" date="2010" name="Cell">
        <title>The genome of Naegleria gruberi illuminates early eukaryotic versatility.</title>
        <authorList>
            <person name="Fritz-Laylin L.K."/>
            <person name="Prochnik S.E."/>
            <person name="Ginger M.L."/>
            <person name="Dacks J.B."/>
            <person name="Carpenter M.L."/>
            <person name="Field M.C."/>
            <person name="Kuo A."/>
            <person name="Paredez A."/>
            <person name="Chapman J."/>
            <person name="Pham J."/>
            <person name="Shu S."/>
            <person name="Neupane R."/>
            <person name="Cipriano M."/>
            <person name="Mancuso J."/>
            <person name="Tu H."/>
            <person name="Salamov A."/>
            <person name="Lindquist E."/>
            <person name="Shapiro H."/>
            <person name="Lucas S."/>
            <person name="Grigoriev I.V."/>
            <person name="Cande W.Z."/>
            <person name="Fulton C."/>
            <person name="Rokhsar D.S."/>
            <person name="Dawson S.C."/>
        </authorList>
    </citation>
    <scope>NUCLEOTIDE SEQUENCE [LARGE SCALE GENOMIC DNA]</scope>
    <source>
        <strain evidence="7 8">NEG-M</strain>
    </source>
</reference>
<evidence type="ECO:0000256" key="3">
    <source>
        <dbReference type="ARBA" id="ARBA00023134"/>
    </source>
</evidence>
<comment type="similarity">
    <text evidence="1 6">Belongs to the small GTPase superfamily. Arf family.</text>
</comment>
<gene>
    <name evidence="7" type="ORF">NAEGRDRAFT_72115</name>
</gene>
<feature type="binding site" evidence="4">
    <location>
        <begin position="122"/>
        <end position="125"/>
    </location>
    <ligand>
        <name>GTP</name>
        <dbReference type="ChEBI" id="CHEBI:37565"/>
    </ligand>
</feature>
<dbReference type="CDD" id="cd00878">
    <property type="entry name" value="Arf_Arl"/>
    <property type="match status" value="1"/>
</dbReference>
<evidence type="ECO:0000313" key="7">
    <source>
        <dbReference type="EMBL" id="EFC40063.1"/>
    </source>
</evidence>
<dbReference type="InterPro" id="IPR006689">
    <property type="entry name" value="Small_GTPase_ARF/SAR"/>
</dbReference>
<dbReference type="OMA" id="CTAIKEH"/>
<dbReference type="InterPro" id="IPR005225">
    <property type="entry name" value="Small_GTP-bd"/>
</dbReference>
<proteinExistence type="inferred from homology"/>
<feature type="binding site" evidence="4">
    <location>
        <begin position="20"/>
        <end position="27"/>
    </location>
    <ligand>
        <name>GTP</name>
        <dbReference type="ChEBI" id="CHEBI:37565"/>
    </ligand>
</feature>
<dbReference type="VEuPathDB" id="AmoebaDB:NAEGRDRAFT_72115"/>
<name>D2VSZ4_NAEGR</name>
<evidence type="ECO:0000256" key="2">
    <source>
        <dbReference type="ARBA" id="ARBA00022741"/>
    </source>
</evidence>
<dbReference type="PRINTS" id="PR00328">
    <property type="entry name" value="SAR1GTPBP"/>
</dbReference>